<feature type="compositionally biased region" description="Low complexity" evidence="1">
    <location>
        <begin position="236"/>
        <end position="250"/>
    </location>
</feature>
<feature type="compositionally biased region" description="Basic residues" evidence="1">
    <location>
        <begin position="745"/>
        <end position="754"/>
    </location>
</feature>
<feature type="compositionally biased region" description="Basic residues" evidence="1">
    <location>
        <begin position="146"/>
        <end position="159"/>
    </location>
</feature>
<reference evidence="2 3" key="1">
    <citation type="journal article" date="2012" name="Genome Biol.">
        <title>Genome and low-iron response of an oceanic diatom adapted to chronic iron limitation.</title>
        <authorList>
            <person name="Lommer M."/>
            <person name="Specht M."/>
            <person name="Roy A.S."/>
            <person name="Kraemer L."/>
            <person name="Andreson R."/>
            <person name="Gutowska M.A."/>
            <person name="Wolf J."/>
            <person name="Bergner S.V."/>
            <person name="Schilhabel M.B."/>
            <person name="Klostermeier U.C."/>
            <person name="Beiko R.G."/>
            <person name="Rosenstiel P."/>
            <person name="Hippler M."/>
            <person name="Laroche J."/>
        </authorList>
    </citation>
    <scope>NUCLEOTIDE SEQUENCE [LARGE SCALE GENOMIC DNA]</scope>
    <source>
        <strain evidence="2 3">CCMP1005</strain>
    </source>
</reference>
<evidence type="ECO:0000256" key="1">
    <source>
        <dbReference type="SAM" id="MobiDB-lite"/>
    </source>
</evidence>
<name>K0T2V5_THAOC</name>
<dbReference type="PANTHER" id="PTHR36220:SF1">
    <property type="entry name" value="GAMMA TUBULIN COMPLEX COMPONENT C-TERMINAL DOMAIN-CONTAINING PROTEIN"/>
    <property type="match status" value="1"/>
</dbReference>
<feature type="compositionally biased region" description="Low complexity" evidence="1">
    <location>
        <begin position="259"/>
        <end position="273"/>
    </location>
</feature>
<feature type="compositionally biased region" description="Basic and acidic residues" evidence="1">
    <location>
        <begin position="225"/>
        <end position="235"/>
    </location>
</feature>
<dbReference type="AlphaFoldDB" id="K0T2V5"/>
<evidence type="ECO:0000313" key="2">
    <source>
        <dbReference type="EMBL" id="EJK64722.1"/>
    </source>
</evidence>
<feature type="region of interest" description="Disordered" evidence="1">
    <location>
        <begin position="741"/>
        <end position="774"/>
    </location>
</feature>
<dbReference type="SUPFAM" id="SSF50965">
    <property type="entry name" value="Galactose oxidase, central domain"/>
    <property type="match status" value="1"/>
</dbReference>
<dbReference type="InterPro" id="IPR011043">
    <property type="entry name" value="Gal_Oxase/kelch_b-propeller"/>
</dbReference>
<feature type="compositionally biased region" description="Basic and acidic residues" evidence="1">
    <location>
        <begin position="178"/>
        <end position="195"/>
    </location>
</feature>
<feature type="region of interest" description="Disordered" evidence="1">
    <location>
        <begin position="67"/>
        <end position="308"/>
    </location>
</feature>
<accession>K0T2V5</accession>
<feature type="compositionally biased region" description="Polar residues" evidence="1">
    <location>
        <begin position="279"/>
        <end position="291"/>
    </location>
</feature>
<feature type="compositionally biased region" description="Basic residues" evidence="1">
    <location>
        <begin position="128"/>
        <end position="138"/>
    </location>
</feature>
<feature type="compositionally biased region" description="Basic and acidic residues" evidence="1">
    <location>
        <begin position="107"/>
        <end position="120"/>
    </location>
</feature>
<dbReference type="PANTHER" id="PTHR36220">
    <property type="entry name" value="UNNAMED PRODUCT"/>
    <property type="match status" value="1"/>
</dbReference>
<sequence length="1040" mass="113534">MGRSLSNVPPKYSPTKIARSNSNVLLQEKFVFVEHKITRRDRCFLDNGPPTATIEPADILVGDQAARRGGRPGALDARAAPGRAVRPDHDADEDRLGRQVAPGRLVGPRERHGDHDDPDGARPAVRPRGMRRGVRRRPGGLPRGRVPGRRGRRRRRRVGPRLGRERPGRVGGGGGRPRMPEEAQRTRTDQARQPDKGPSQISFFHKTHPSSRRQQADARDDEVESDLRRRDRAGDDQASSQSSGSRSAASPRTTGNDGSDSSHSSSVSSGLPRSKTRPRSVTPSQRLSQRQVNRHRYLISPKGGDDDEVRQALEYMGKVRSYRAQPACTVEPSARQTSDAETHNVPSTPAAAIINGVSLADCLHDETRKGGKKFHWRRPLLPARPAESLNCLASLASRPLVPEHRGQALLDGLGAPLLDPPEGRHTRRGRGRGRVEPAALLLAGLVGGRHALEGVDDREPVEHTGRSETEPAGWSQVKKVVPRNAQEHATAGYSVDACDGVVAVGVPDMGGRSKGGGAVYTYARVDKFVWSPIGVTRPELRPNAEVDPATGLGLSNFGSRVALRNKTLVVSDYSPNSRDESLLCSISVYEYTGERWTLIQADLLSTEGRRKFFGSSIRLADDGTNLLVGSTPDTSPSEILYFRRDGLGREFELHSVVAPIEPRGVASFAVHGDHLALGTVGEQVNVFKIDAADGRWAPILKVEDPRVAGFGQCLALHGDRMLVGSNGNVHSHSLERWVKDQLRSDRKRGSRNKRATGLGFGISPLRSRQRDESAPRKSADVLYMDGYLWNVFVLLDVAQWSSPMIHSTLHALTARDDAAELNTCRRRAPTTSIAPLTTVVAEWLHMMLEAAAAGGPKSMMMEFTRLSGGVTNGQALAQGPYLKIRWAVGVSQGRWNREGGSRRHWDGFVMRLYEEIAGGSPCKEIEQGYHPPRESSIALGQIWWVVEAAQSVRKKGGRNRFSAKITKKRDFSIPISVLVGLLSGISAAPLSVGLPSPVRVRICRSDDDTAAGMTSSISLLSMLPTAVRWRLVVEEQFASP</sequence>
<comment type="caution">
    <text evidence="2">The sequence shown here is derived from an EMBL/GenBank/DDBJ whole genome shotgun (WGS) entry which is preliminary data.</text>
</comment>
<proteinExistence type="predicted"/>
<protein>
    <submittedName>
        <fullName evidence="2">Uncharacterized protein</fullName>
    </submittedName>
</protein>
<dbReference type="EMBL" id="AGNL01016956">
    <property type="protein sequence ID" value="EJK64722.1"/>
    <property type="molecule type" value="Genomic_DNA"/>
</dbReference>
<feature type="compositionally biased region" description="Basic and acidic residues" evidence="1">
    <location>
        <begin position="85"/>
        <end position="97"/>
    </location>
</feature>
<dbReference type="eggNOG" id="ENOG502T7MB">
    <property type="taxonomic scope" value="Eukaryota"/>
</dbReference>
<evidence type="ECO:0000313" key="3">
    <source>
        <dbReference type="Proteomes" id="UP000266841"/>
    </source>
</evidence>
<organism evidence="2 3">
    <name type="scientific">Thalassiosira oceanica</name>
    <name type="common">Marine diatom</name>
    <dbReference type="NCBI Taxonomy" id="159749"/>
    <lineage>
        <taxon>Eukaryota</taxon>
        <taxon>Sar</taxon>
        <taxon>Stramenopiles</taxon>
        <taxon>Ochrophyta</taxon>
        <taxon>Bacillariophyta</taxon>
        <taxon>Coscinodiscophyceae</taxon>
        <taxon>Thalassiosirophycidae</taxon>
        <taxon>Thalassiosirales</taxon>
        <taxon>Thalassiosiraceae</taxon>
        <taxon>Thalassiosira</taxon>
    </lineage>
</organism>
<feature type="region of interest" description="Disordered" evidence="1">
    <location>
        <begin position="412"/>
        <end position="432"/>
    </location>
</feature>
<keyword evidence="3" id="KW-1185">Reference proteome</keyword>
<gene>
    <name evidence="2" type="ORF">THAOC_14515</name>
</gene>
<dbReference type="Proteomes" id="UP000266841">
    <property type="component" value="Unassembled WGS sequence"/>
</dbReference>